<evidence type="ECO:0000256" key="1">
    <source>
        <dbReference type="SAM" id="MobiDB-lite"/>
    </source>
</evidence>
<protein>
    <submittedName>
        <fullName evidence="2">Uncharacterized protein</fullName>
    </submittedName>
</protein>
<dbReference type="EMBL" id="SGPK01000834">
    <property type="protein sequence ID" value="THG96972.1"/>
    <property type="molecule type" value="Genomic_DNA"/>
</dbReference>
<reference evidence="2 3" key="1">
    <citation type="submission" date="2019-02" db="EMBL/GenBank/DDBJ databases">
        <title>Genome sequencing of the rare red list fungi Phellinidium pouzarii.</title>
        <authorList>
            <person name="Buettner E."/>
            <person name="Kellner H."/>
        </authorList>
    </citation>
    <scope>NUCLEOTIDE SEQUENCE [LARGE SCALE GENOMIC DNA]</scope>
    <source>
        <strain evidence="2 3">DSM 108285</strain>
    </source>
</reference>
<evidence type="ECO:0000313" key="3">
    <source>
        <dbReference type="Proteomes" id="UP000308199"/>
    </source>
</evidence>
<feature type="region of interest" description="Disordered" evidence="1">
    <location>
        <begin position="1"/>
        <end position="71"/>
    </location>
</feature>
<dbReference type="AlphaFoldDB" id="A0A4V3XA66"/>
<feature type="non-terminal residue" evidence="2">
    <location>
        <position position="1"/>
    </location>
</feature>
<organism evidence="2 3">
    <name type="scientific">Phellinidium pouzarii</name>
    <dbReference type="NCBI Taxonomy" id="167371"/>
    <lineage>
        <taxon>Eukaryota</taxon>
        <taxon>Fungi</taxon>
        <taxon>Dikarya</taxon>
        <taxon>Basidiomycota</taxon>
        <taxon>Agaricomycotina</taxon>
        <taxon>Agaricomycetes</taxon>
        <taxon>Hymenochaetales</taxon>
        <taxon>Hymenochaetaceae</taxon>
        <taxon>Phellinidium</taxon>
    </lineage>
</organism>
<accession>A0A4V3XA66</accession>
<gene>
    <name evidence="2" type="ORF">EW145_g7685</name>
</gene>
<name>A0A4V3XA66_9AGAM</name>
<dbReference type="Proteomes" id="UP000308199">
    <property type="component" value="Unassembled WGS sequence"/>
</dbReference>
<comment type="caution">
    <text evidence="2">The sequence shown here is derived from an EMBL/GenBank/DDBJ whole genome shotgun (WGS) entry which is preliminary data.</text>
</comment>
<sequence length="159" mass="16903">AWAKEDDEKEKEKTGKMGVTSTPAPAPAPAPAPSATTTTTKPSEDEIALNADAEAETKPPPHPQPHPWTLAPAPSTALVGLSMLGNLDGVYAHATYPALALHTLTTGSRQRAGAVLLFGYTFCGRLWLSLGFDENGVERRVVGAWWEEVVRGVDEFLVG</sequence>
<keyword evidence="3" id="KW-1185">Reference proteome</keyword>
<evidence type="ECO:0000313" key="2">
    <source>
        <dbReference type="EMBL" id="THG96972.1"/>
    </source>
</evidence>
<feature type="compositionally biased region" description="Basic and acidic residues" evidence="1">
    <location>
        <begin position="1"/>
        <end position="15"/>
    </location>
</feature>
<dbReference type="OrthoDB" id="3355480at2759"/>
<proteinExistence type="predicted"/>